<evidence type="ECO:0000256" key="2">
    <source>
        <dbReference type="ARBA" id="ARBA00004286"/>
    </source>
</evidence>
<dbReference type="InterPro" id="IPR027417">
    <property type="entry name" value="P-loop_NTPase"/>
</dbReference>
<dbReference type="InterPro" id="IPR003395">
    <property type="entry name" value="RecF/RecN/SMC_N"/>
</dbReference>
<feature type="coiled-coil region" evidence="10">
    <location>
        <begin position="869"/>
        <end position="899"/>
    </location>
</feature>
<dbReference type="AlphaFoldDB" id="B6K483"/>
<dbReference type="Pfam" id="PF02463">
    <property type="entry name" value="SMC_N"/>
    <property type="match status" value="1"/>
</dbReference>
<dbReference type="Gene3D" id="3.40.50.300">
    <property type="entry name" value="P-loop containing nucleotide triphosphate hydrolases"/>
    <property type="match status" value="2"/>
</dbReference>
<protein>
    <recommendedName>
        <fullName evidence="4">Structural maintenance of chromosomes protein 5</fullName>
    </recommendedName>
</protein>
<comment type="similarity">
    <text evidence="3">Belongs to the SMC family. SMC5 subfamily.</text>
</comment>
<dbReference type="GeneID" id="7051634"/>
<feature type="coiled-coil region" evidence="10">
    <location>
        <begin position="762"/>
        <end position="841"/>
    </location>
</feature>
<evidence type="ECO:0000256" key="3">
    <source>
        <dbReference type="ARBA" id="ARBA00010171"/>
    </source>
</evidence>
<evidence type="ECO:0000256" key="7">
    <source>
        <dbReference type="ARBA" id="ARBA00022840"/>
    </source>
</evidence>
<dbReference type="PANTHER" id="PTHR45916:SF1">
    <property type="entry name" value="STRUCTURAL MAINTENANCE OF CHROMOSOMES PROTEIN 5"/>
    <property type="match status" value="1"/>
</dbReference>
<sequence length="1080" mass="125223">MRTTRNSQSNKRQKRSNLYEDYVNGSIVRIKLTNFVSYDSCEFFPGPYLNMIIGPNGTGKSTIVSAICIGLNWHTKYLGREKDISKFIKNGKSSATVEIELKDSNNTVTIKRVINQDKTSNFSVNKESCGGKKITELMTRFNIQIDNLCQFLPQDRVAEFAQLDPYMRLRETERAIGDDELYDTHERLIKLQKQLVTAAQFKDHSSTSLHKLEERQKALERDVQLFKEREKSLAYIELLKLAKLLVLYREKAHFFNDLRDRRKRLKEELKTLYEQSAPAINKYNELVRIVESDEANLAKKLQHLEKDKKSLDSMDRSCSSFLSNDKICYETIKSTEAQLRNAKSSVADVQRTMELLIAKRGPEPPTPDVESIHRELQEISTQKVQYENTKLEKSHTLSNIRGSRNQHIRDMSDMEREINQLSNVRQKKLNFMKSSPGWSDAFHTFELIEQNKTLFEKQAYGPIFMYLNCKDRRFSAMIEGFFRADTFKTFIMSSYNDYLKLMEVITSKTVYTPTVREFSSERKQKLEEFEGPCPREKLREFGFDGYVLDYLEGPEPVLVALCYMLRVHQIPIAAKDLTPEATDALNRLKHPNGDPMFKTYLAGNSIHLIFRSSYGNKEITQRTDPLPTNVIHFGDSVDAEDLHNRRQKMEEMRRRIAEEEIEEQRLNADLSNSDAKIREFTTNISQLKQKREELLAPVREWQALNDKIEHQRMLLEQRRQAPPKYTAEIEKQKTSRKDNCTEFTQVLLKMKDAALSSANTFENALSSRLKELQSRHELKEHEEQTALTKRRLEELTAELSTFSEKVTAAKEDAMSLYKTIMEQLQNETTEVQAKVTEISEEVESVEEVENKISVETTKLDFINVNSSVLEKYEKRRKDIEEIRAKLASHSATVERLDEEIKQIQTPWEKKLDKIVTTISAKFAKSMTEIKCAGEVRLAKNDAFDQWHIEILVKFRKTESLQALTGQRQSGGERSVSTIMYLLALQGMTIAPFQVVDEINQGMDPRNERMVHHHFVQSICEEPTSQYFLVTPKLLPELTYHRNVRVLCICNGVWLPKTSIVGMESYLQKAKALQLQSSDSE</sequence>
<dbReference type="STRING" id="402676.B6K483"/>
<dbReference type="JaponicusDB" id="SJAG_03436">
    <property type="gene designation" value="smc5"/>
</dbReference>
<evidence type="ECO:0000256" key="9">
    <source>
        <dbReference type="ARBA" id="ARBA00023242"/>
    </source>
</evidence>
<evidence type="ECO:0000256" key="5">
    <source>
        <dbReference type="ARBA" id="ARBA00022454"/>
    </source>
</evidence>
<feature type="coiled-coil region" evidence="10">
    <location>
        <begin position="639"/>
        <end position="718"/>
    </location>
</feature>
<dbReference type="eggNOG" id="KOG0979">
    <property type="taxonomic scope" value="Eukaryota"/>
</dbReference>
<evidence type="ECO:0000313" key="13">
    <source>
        <dbReference type="JaponicusDB" id="SJAG_03436"/>
    </source>
</evidence>
<evidence type="ECO:0000259" key="11">
    <source>
        <dbReference type="Pfam" id="PF02463"/>
    </source>
</evidence>
<dbReference type="GO" id="GO:0003697">
    <property type="term" value="F:single-stranded DNA binding"/>
    <property type="evidence" value="ECO:0000318"/>
    <property type="project" value="GO_Central"/>
</dbReference>
<dbReference type="GO" id="GO:0000724">
    <property type="term" value="P:double-strand break repair via homologous recombination"/>
    <property type="evidence" value="ECO:0000318"/>
    <property type="project" value="GO_Central"/>
</dbReference>
<evidence type="ECO:0000256" key="8">
    <source>
        <dbReference type="ARBA" id="ARBA00023054"/>
    </source>
</evidence>
<proteinExistence type="inferred from homology"/>
<comment type="subcellular location">
    <subcellularLocation>
        <location evidence="2">Chromosome</location>
    </subcellularLocation>
    <subcellularLocation>
        <location evidence="1">Nucleus</location>
    </subcellularLocation>
</comment>
<evidence type="ECO:0000313" key="14">
    <source>
        <dbReference type="Proteomes" id="UP000001744"/>
    </source>
</evidence>
<dbReference type="VEuPathDB" id="FungiDB:SJAG_03436"/>
<dbReference type="Proteomes" id="UP000001744">
    <property type="component" value="Unassembled WGS sequence"/>
</dbReference>
<reference evidence="12 14" key="1">
    <citation type="journal article" date="2011" name="Science">
        <title>Comparative functional genomics of the fission yeasts.</title>
        <authorList>
            <person name="Rhind N."/>
            <person name="Chen Z."/>
            <person name="Yassour M."/>
            <person name="Thompson D.A."/>
            <person name="Haas B.J."/>
            <person name="Habib N."/>
            <person name="Wapinski I."/>
            <person name="Roy S."/>
            <person name="Lin M.F."/>
            <person name="Heiman D.I."/>
            <person name="Young S.K."/>
            <person name="Furuya K."/>
            <person name="Guo Y."/>
            <person name="Pidoux A."/>
            <person name="Chen H.M."/>
            <person name="Robbertse B."/>
            <person name="Goldberg J.M."/>
            <person name="Aoki K."/>
            <person name="Bayne E.H."/>
            <person name="Berlin A.M."/>
            <person name="Desjardins C.A."/>
            <person name="Dobbs E."/>
            <person name="Dukaj L."/>
            <person name="Fan L."/>
            <person name="FitzGerald M.G."/>
            <person name="French C."/>
            <person name="Gujja S."/>
            <person name="Hansen K."/>
            <person name="Keifenheim D."/>
            <person name="Levin J.Z."/>
            <person name="Mosher R.A."/>
            <person name="Mueller C.A."/>
            <person name="Pfiffner J."/>
            <person name="Priest M."/>
            <person name="Russ C."/>
            <person name="Smialowska A."/>
            <person name="Swoboda P."/>
            <person name="Sykes S.M."/>
            <person name="Vaughn M."/>
            <person name="Vengrova S."/>
            <person name="Yoder R."/>
            <person name="Zeng Q."/>
            <person name="Allshire R."/>
            <person name="Baulcombe D."/>
            <person name="Birren B.W."/>
            <person name="Brown W."/>
            <person name="Ekwall K."/>
            <person name="Kellis M."/>
            <person name="Leatherwood J."/>
            <person name="Levin H."/>
            <person name="Margalit H."/>
            <person name="Martienssen R."/>
            <person name="Nieduszynski C.A."/>
            <person name="Spatafora J.W."/>
            <person name="Friedman N."/>
            <person name="Dalgaard J.Z."/>
            <person name="Baumann P."/>
            <person name="Niki H."/>
            <person name="Regev A."/>
            <person name="Nusbaum C."/>
        </authorList>
    </citation>
    <scope>NUCLEOTIDE SEQUENCE [LARGE SCALE GENOMIC DNA]</scope>
    <source>
        <strain evidence="14">yFS275 / FY16936</strain>
    </source>
</reference>
<keyword evidence="6" id="KW-0547">Nucleotide-binding</keyword>
<feature type="domain" description="RecF/RecN/SMC N-terminal" evidence="11">
    <location>
        <begin position="27"/>
        <end position="1030"/>
    </location>
</feature>
<keyword evidence="9" id="KW-0539">Nucleus</keyword>
<dbReference type="GO" id="GO:0030915">
    <property type="term" value="C:Smc5-Smc6 complex"/>
    <property type="evidence" value="ECO:0000318"/>
    <property type="project" value="GO_Central"/>
</dbReference>
<dbReference type="OrthoDB" id="10254973at2759"/>
<evidence type="ECO:0000256" key="10">
    <source>
        <dbReference type="SAM" id="Coils"/>
    </source>
</evidence>
<dbReference type="GO" id="GO:0005634">
    <property type="term" value="C:nucleus"/>
    <property type="evidence" value="ECO:0000318"/>
    <property type="project" value="GO_Central"/>
</dbReference>
<organism evidence="12 14">
    <name type="scientific">Schizosaccharomyces japonicus (strain yFS275 / FY16936)</name>
    <name type="common">Fission yeast</name>
    <dbReference type="NCBI Taxonomy" id="402676"/>
    <lineage>
        <taxon>Eukaryota</taxon>
        <taxon>Fungi</taxon>
        <taxon>Dikarya</taxon>
        <taxon>Ascomycota</taxon>
        <taxon>Taphrinomycotina</taxon>
        <taxon>Schizosaccharomycetes</taxon>
        <taxon>Schizosaccharomycetales</taxon>
        <taxon>Schizosaccharomycetaceae</taxon>
        <taxon>Schizosaccharomyces</taxon>
    </lineage>
</organism>
<keyword evidence="7" id="KW-0067">ATP-binding</keyword>
<accession>B6K483</accession>
<dbReference type="SUPFAM" id="SSF52540">
    <property type="entry name" value="P-loop containing nucleoside triphosphate hydrolases"/>
    <property type="match status" value="1"/>
</dbReference>
<dbReference type="EMBL" id="KE651167">
    <property type="protein sequence ID" value="EEB08290.2"/>
    <property type="molecule type" value="Genomic_DNA"/>
</dbReference>
<name>B6K483_SCHJY</name>
<evidence type="ECO:0000256" key="6">
    <source>
        <dbReference type="ARBA" id="ARBA00022741"/>
    </source>
</evidence>
<evidence type="ECO:0000256" key="4">
    <source>
        <dbReference type="ARBA" id="ARBA00018687"/>
    </source>
</evidence>
<dbReference type="HOGENOM" id="CLU_004969_2_0_1"/>
<dbReference type="RefSeq" id="XP_002174583.2">
    <property type="nucleotide sequence ID" value="XM_002174547.2"/>
</dbReference>
<evidence type="ECO:0000256" key="1">
    <source>
        <dbReference type="ARBA" id="ARBA00004123"/>
    </source>
</evidence>
<feature type="coiled-coil region" evidence="10">
    <location>
        <begin position="255"/>
        <end position="424"/>
    </location>
</feature>
<dbReference type="PANTHER" id="PTHR45916">
    <property type="entry name" value="STRUCTURAL MAINTENANCE OF CHROMOSOMES PROTEIN 5"/>
    <property type="match status" value="1"/>
</dbReference>
<evidence type="ECO:0000313" key="12">
    <source>
        <dbReference type="EMBL" id="EEB08290.2"/>
    </source>
</evidence>
<dbReference type="GO" id="GO:0005524">
    <property type="term" value="F:ATP binding"/>
    <property type="evidence" value="ECO:0007669"/>
    <property type="project" value="UniProtKB-KW"/>
</dbReference>
<dbReference type="OMA" id="RFWTSQP"/>
<dbReference type="FunFam" id="3.40.50.300:FF:001301">
    <property type="entry name" value="Structural maintenance of chromosomes 5"/>
    <property type="match status" value="1"/>
</dbReference>
<keyword evidence="5" id="KW-0158">Chromosome</keyword>
<gene>
    <name evidence="13" type="primary">smc5</name>
    <name evidence="12" type="ORF">SJAG_03436</name>
</gene>
<keyword evidence="8 10" id="KW-0175">Coiled coil</keyword>
<keyword evidence="14" id="KW-1185">Reference proteome</keyword>